<dbReference type="SMART" id="SM00320">
    <property type="entry name" value="WD40"/>
    <property type="match status" value="4"/>
</dbReference>
<keyword evidence="4 10" id="KW-0812">Transmembrane</keyword>
<keyword evidence="9 10" id="KW-0472">Membrane</keyword>
<evidence type="ECO:0000256" key="2">
    <source>
        <dbReference type="ARBA" id="ARBA00022448"/>
    </source>
</evidence>
<dbReference type="Proteomes" id="UP001497512">
    <property type="component" value="Chromosome 9"/>
</dbReference>
<keyword evidence="2" id="KW-0813">Transport</keyword>
<evidence type="ECO:0000256" key="8">
    <source>
        <dbReference type="ARBA" id="ARBA00022989"/>
    </source>
</evidence>
<dbReference type="SUPFAM" id="SSF50978">
    <property type="entry name" value="WD40 repeat-like"/>
    <property type="match status" value="1"/>
</dbReference>
<gene>
    <name evidence="11" type="ORF">CSSPTR1EN2_LOCUS23165</name>
</gene>
<reference evidence="11" key="1">
    <citation type="submission" date="2024-02" db="EMBL/GenBank/DDBJ databases">
        <authorList>
            <consortium name="ELIXIR-Norway"/>
            <consortium name="Elixir Norway"/>
        </authorList>
    </citation>
    <scope>NUCLEOTIDE SEQUENCE</scope>
</reference>
<dbReference type="InterPro" id="IPR045260">
    <property type="entry name" value="Sec12-like"/>
</dbReference>
<evidence type="ECO:0000256" key="5">
    <source>
        <dbReference type="ARBA" id="ARBA00022737"/>
    </source>
</evidence>
<organism evidence="11 12">
    <name type="scientific">Sphagnum troendelagicum</name>
    <dbReference type="NCBI Taxonomy" id="128251"/>
    <lineage>
        <taxon>Eukaryota</taxon>
        <taxon>Viridiplantae</taxon>
        <taxon>Streptophyta</taxon>
        <taxon>Embryophyta</taxon>
        <taxon>Bryophyta</taxon>
        <taxon>Sphagnophytina</taxon>
        <taxon>Sphagnopsida</taxon>
        <taxon>Sphagnales</taxon>
        <taxon>Sphagnaceae</taxon>
        <taxon>Sphagnum</taxon>
    </lineage>
</organism>
<keyword evidence="5" id="KW-0677">Repeat</keyword>
<dbReference type="InterPro" id="IPR036322">
    <property type="entry name" value="WD40_repeat_dom_sf"/>
</dbReference>
<accession>A0ABP0V2T4</accession>
<evidence type="ECO:0000313" key="12">
    <source>
        <dbReference type="Proteomes" id="UP001497512"/>
    </source>
</evidence>
<keyword evidence="6" id="KW-0256">Endoplasmic reticulum</keyword>
<comment type="subcellular location">
    <subcellularLocation>
        <location evidence="1">Endoplasmic reticulum membrane</location>
        <topology evidence="1">Single-pass membrane protein</topology>
    </subcellularLocation>
</comment>
<dbReference type="PANTHER" id="PTHR23284:SF2">
    <property type="entry name" value="SEC12-LIKE PROTEIN 1"/>
    <property type="match status" value="1"/>
</dbReference>
<evidence type="ECO:0000256" key="7">
    <source>
        <dbReference type="ARBA" id="ARBA00022927"/>
    </source>
</evidence>
<keyword evidence="8 10" id="KW-1133">Transmembrane helix</keyword>
<dbReference type="Gene3D" id="2.130.10.10">
    <property type="entry name" value="YVTN repeat-like/Quinoprotein amine dehydrogenase"/>
    <property type="match status" value="1"/>
</dbReference>
<feature type="transmembrane region" description="Helical" evidence="10">
    <location>
        <begin position="345"/>
        <end position="364"/>
    </location>
</feature>
<evidence type="ECO:0000256" key="3">
    <source>
        <dbReference type="ARBA" id="ARBA00022574"/>
    </source>
</evidence>
<dbReference type="Pfam" id="PF00400">
    <property type="entry name" value="WD40"/>
    <property type="match status" value="2"/>
</dbReference>
<evidence type="ECO:0000256" key="10">
    <source>
        <dbReference type="SAM" id="Phobius"/>
    </source>
</evidence>
<proteinExistence type="predicted"/>
<sequence>MSRRVSYLRSTRNEEEAALTCAAWAPRPASDRDGPSSLLVFARGSGKDGNNSDVLNGLHVAEYDFDKDNLSDTICAVNTEDGIPLRIAVHPKGDGVLCSFSNSFKLFDIQTVGSARLKASDSQLSPLQGIGMQNCITFDRDGLLLATGGKDGHVRVFQWPSLVLILDEPKASKSIQDLDISLDSAYLAATSEDKGCRVWEITTVKVVADLIPGKEEKFSYCRFSRDGKLPFLFVSSTESKKGGAVGVWDLSDWSKVGYKKLSAFPISSLAVTRDGKYIGIGNSKGDVAVVNVKSMAVYRRFGSAHVAPVTALEFSKQRRALLSVGAESTAHVNVIEKWEWKDWQLYSIVLILILFSALLFWLFFESTMSDDFWQFPMGRSQPAHPPPEAIWGNPNWENAAGKEL</sequence>
<dbReference type="PANTHER" id="PTHR23284">
    <property type="entry name" value="PROLACTIN REGULATORY ELEMENT BINDING PROTEIN"/>
    <property type="match status" value="1"/>
</dbReference>
<protein>
    <submittedName>
        <fullName evidence="11">Uncharacterized protein</fullName>
    </submittedName>
</protein>
<name>A0ABP0V2T4_9BRYO</name>
<evidence type="ECO:0000313" key="11">
    <source>
        <dbReference type="EMBL" id="CAK9236765.1"/>
    </source>
</evidence>
<dbReference type="InterPro" id="IPR001680">
    <property type="entry name" value="WD40_rpt"/>
</dbReference>
<evidence type="ECO:0000256" key="4">
    <source>
        <dbReference type="ARBA" id="ARBA00022692"/>
    </source>
</evidence>
<keyword evidence="3" id="KW-0853">WD repeat</keyword>
<evidence type="ECO:0000256" key="1">
    <source>
        <dbReference type="ARBA" id="ARBA00004389"/>
    </source>
</evidence>
<keyword evidence="12" id="KW-1185">Reference proteome</keyword>
<keyword evidence="7" id="KW-0653">Protein transport</keyword>
<evidence type="ECO:0000256" key="6">
    <source>
        <dbReference type="ARBA" id="ARBA00022824"/>
    </source>
</evidence>
<evidence type="ECO:0000256" key="9">
    <source>
        <dbReference type="ARBA" id="ARBA00023136"/>
    </source>
</evidence>
<dbReference type="InterPro" id="IPR015943">
    <property type="entry name" value="WD40/YVTN_repeat-like_dom_sf"/>
</dbReference>
<dbReference type="EMBL" id="OZ019901">
    <property type="protein sequence ID" value="CAK9236765.1"/>
    <property type="molecule type" value="Genomic_DNA"/>
</dbReference>